<proteinExistence type="predicted"/>
<feature type="transmembrane region" description="Helical" evidence="5">
    <location>
        <begin position="52"/>
        <end position="73"/>
    </location>
</feature>
<evidence type="ECO:0000256" key="1">
    <source>
        <dbReference type="ARBA" id="ARBA00004141"/>
    </source>
</evidence>
<evidence type="ECO:0000256" key="4">
    <source>
        <dbReference type="ARBA" id="ARBA00023136"/>
    </source>
</evidence>
<dbReference type="GO" id="GO:0009247">
    <property type="term" value="P:glycolipid biosynthetic process"/>
    <property type="evidence" value="ECO:0007669"/>
    <property type="project" value="TreeGrafter"/>
</dbReference>
<organism evidence="6 7">
    <name type="scientific">Georgenia soli</name>
    <dbReference type="NCBI Taxonomy" id="638953"/>
    <lineage>
        <taxon>Bacteria</taxon>
        <taxon>Bacillati</taxon>
        <taxon>Actinomycetota</taxon>
        <taxon>Actinomycetes</taxon>
        <taxon>Micrococcales</taxon>
        <taxon>Bogoriellaceae</taxon>
        <taxon>Georgenia</taxon>
    </lineage>
</organism>
<dbReference type="RefSeq" id="WP_098483470.1">
    <property type="nucleotide sequence ID" value="NZ_PDJI01000004.1"/>
</dbReference>
<evidence type="ECO:0000256" key="3">
    <source>
        <dbReference type="ARBA" id="ARBA00022989"/>
    </source>
</evidence>
<dbReference type="InterPro" id="IPR039653">
    <property type="entry name" value="Prenyltransferase"/>
</dbReference>
<sequence>MTALAKVTAGAAPARVRLPAALLRTARPRQWVKNAVVLAAPAAAGRLTDPAVLLPAAAIAAVLVLASAATYLVNDALDVEIDRTHPTKSLRPVASGALRPVTALRAGLAAGVVSVLLAVPLGAGPAATVALYLALSLAYSRWLKRVPVVDVLVVTAGFIVRALAGAVAAGLAVSDWFLLVVLFGSLFLVAAKRSAEQRRAGAAGRAVLASYPDSWLTQITTMALTGTVMAYAAWAFQHAGTDIFEPLIAVSLVPFLAALLRYSLLASAGAGEAPEVALADRFVLGCVLVWAVLVGAGLYLP</sequence>
<feature type="transmembrane region" description="Helical" evidence="5">
    <location>
        <begin position="248"/>
        <end position="270"/>
    </location>
</feature>
<dbReference type="PANTHER" id="PTHR11048">
    <property type="entry name" value="PRENYLTRANSFERASES"/>
    <property type="match status" value="1"/>
</dbReference>
<dbReference type="Pfam" id="PF01040">
    <property type="entry name" value="UbiA"/>
    <property type="match status" value="1"/>
</dbReference>
<dbReference type="GO" id="GO:0016757">
    <property type="term" value="F:glycosyltransferase activity"/>
    <property type="evidence" value="ECO:0007669"/>
    <property type="project" value="UniProtKB-KW"/>
</dbReference>
<name>A0A2A9EMB3_9MICO</name>
<dbReference type="NCBIfam" id="NF008978">
    <property type="entry name" value="PRK12324.1-4"/>
    <property type="match status" value="1"/>
</dbReference>
<keyword evidence="7" id="KW-1185">Reference proteome</keyword>
<dbReference type="OrthoDB" id="9803632at2"/>
<feature type="transmembrane region" description="Helical" evidence="5">
    <location>
        <begin position="108"/>
        <end position="135"/>
    </location>
</feature>
<dbReference type="GO" id="GO:0005886">
    <property type="term" value="C:plasma membrane"/>
    <property type="evidence" value="ECO:0007669"/>
    <property type="project" value="TreeGrafter"/>
</dbReference>
<comment type="caution">
    <text evidence="6">The sequence shown here is derived from an EMBL/GenBank/DDBJ whole genome shotgun (WGS) entry which is preliminary data.</text>
</comment>
<gene>
    <name evidence="6" type="ORF">ATJ97_1852</name>
</gene>
<keyword evidence="6" id="KW-0328">Glycosyltransferase</keyword>
<comment type="subcellular location">
    <subcellularLocation>
        <location evidence="1">Membrane</location>
        <topology evidence="1">Multi-pass membrane protein</topology>
    </subcellularLocation>
</comment>
<evidence type="ECO:0000256" key="5">
    <source>
        <dbReference type="SAM" id="Phobius"/>
    </source>
</evidence>
<dbReference type="GO" id="GO:0016765">
    <property type="term" value="F:transferase activity, transferring alkyl or aryl (other than methyl) groups"/>
    <property type="evidence" value="ECO:0007669"/>
    <property type="project" value="InterPro"/>
</dbReference>
<evidence type="ECO:0000313" key="6">
    <source>
        <dbReference type="EMBL" id="PFG39349.1"/>
    </source>
</evidence>
<dbReference type="InterPro" id="IPR000537">
    <property type="entry name" value="UbiA_prenyltransferase"/>
</dbReference>
<feature type="transmembrane region" description="Helical" evidence="5">
    <location>
        <begin position="215"/>
        <end position="236"/>
    </location>
</feature>
<reference evidence="6 7" key="1">
    <citation type="submission" date="2017-10" db="EMBL/GenBank/DDBJ databases">
        <title>Sequencing the genomes of 1000 actinobacteria strains.</title>
        <authorList>
            <person name="Klenk H.-P."/>
        </authorList>
    </citation>
    <scope>NUCLEOTIDE SEQUENCE [LARGE SCALE GENOMIC DNA]</scope>
    <source>
        <strain evidence="6 7">DSM 21838</strain>
    </source>
</reference>
<dbReference type="AlphaFoldDB" id="A0A2A9EMB3"/>
<accession>A0A2A9EMB3</accession>
<keyword evidence="6" id="KW-0808">Transferase</keyword>
<dbReference type="PANTHER" id="PTHR11048:SF5">
    <property type="entry name" value="DECAPRENYL-PHOSPHATE PHOSPHORIBOSYLTRANSFERASE"/>
    <property type="match status" value="1"/>
</dbReference>
<dbReference type="Gene3D" id="1.10.357.140">
    <property type="entry name" value="UbiA prenyltransferase"/>
    <property type="match status" value="1"/>
</dbReference>
<protein>
    <submittedName>
        <fullName evidence="6">Decaprenyl-phosphate phosphoribosyltransferase</fullName>
    </submittedName>
</protein>
<dbReference type="Proteomes" id="UP000222106">
    <property type="component" value="Unassembled WGS sequence"/>
</dbReference>
<feature type="transmembrane region" description="Helical" evidence="5">
    <location>
        <begin position="147"/>
        <end position="170"/>
    </location>
</feature>
<keyword evidence="4 5" id="KW-0472">Membrane</keyword>
<feature type="transmembrane region" description="Helical" evidence="5">
    <location>
        <begin position="282"/>
        <end position="300"/>
    </location>
</feature>
<dbReference type="InterPro" id="IPR044878">
    <property type="entry name" value="UbiA_sf"/>
</dbReference>
<keyword evidence="2 5" id="KW-0812">Transmembrane</keyword>
<keyword evidence="3 5" id="KW-1133">Transmembrane helix</keyword>
<dbReference type="EMBL" id="PDJI01000004">
    <property type="protein sequence ID" value="PFG39349.1"/>
    <property type="molecule type" value="Genomic_DNA"/>
</dbReference>
<evidence type="ECO:0000256" key="2">
    <source>
        <dbReference type="ARBA" id="ARBA00022692"/>
    </source>
</evidence>
<evidence type="ECO:0000313" key="7">
    <source>
        <dbReference type="Proteomes" id="UP000222106"/>
    </source>
</evidence>